<protein>
    <recommendedName>
        <fullName evidence="6 7">Small ribosomal subunit protein uS4</fullName>
    </recommendedName>
</protein>
<organism evidence="10 11">
    <name type="scientific">Candidatus Spyradosoma merdigallinarum</name>
    <dbReference type="NCBI Taxonomy" id="2840950"/>
    <lineage>
        <taxon>Bacteria</taxon>
        <taxon>Pseudomonadati</taxon>
        <taxon>Verrucomicrobiota</taxon>
        <taxon>Opitutia</taxon>
        <taxon>Opitutia incertae sedis</taxon>
        <taxon>Candidatus Spyradosoma</taxon>
    </lineage>
</organism>
<dbReference type="InterPro" id="IPR022801">
    <property type="entry name" value="Ribosomal_uS4"/>
</dbReference>
<dbReference type="Gene3D" id="3.10.290.10">
    <property type="entry name" value="RNA-binding S4 domain"/>
    <property type="match status" value="1"/>
</dbReference>
<dbReference type="PROSITE" id="PS50889">
    <property type="entry name" value="S4"/>
    <property type="match status" value="1"/>
</dbReference>
<accession>A0A9D1T0R0</accession>
<comment type="function">
    <text evidence="7">With S5 and S12 plays an important role in translational accuracy.</text>
</comment>
<dbReference type="InterPro" id="IPR005709">
    <property type="entry name" value="Ribosomal_uS4_bac-type"/>
</dbReference>
<dbReference type="GO" id="GO:0019843">
    <property type="term" value="F:rRNA binding"/>
    <property type="evidence" value="ECO:0007669"/>
    <property type="project" value="UniProtKB-UniRule"/>
</dbReference>
<evidence type="ECO:0000256" key="7">
    <source>
        <dbReference type="HAMAP-Rule" id="MF_01306"/>
    </source>
</evidence>
<comment type="caution">
    <text evidence="10">The sequence shown here is derived from an EMBL/GenBank/DDBJ whole genome shotgun (WGS) entry which is preliminary data.</text>
</comment>
<dbReference type="Gene3D" id="1.10.1050.10">
    <property type="entry name" value="Ribosomal Protein S4 Delta 41, Chain A, domain 1"/>
    <property type="match status" value="1"/>
</dbReference>
<dbReference type="FunFam" id="3.10.290.10:FF:000001">
    <property type="entry name" value="30S ribosomal protein S4"/>
    <property type="match status" value="1"/>
</dbReference>
<dbReference type="GO" id="GO:0015935">
    <property type="term" value="C:small ribosomal subunit"/>
    <property type="evidence" value="ECO:0007669"/>
    <property type="project" value="InterPro"/>
</dbReference>
<name>A0A9D1T0R0_9BACT</name>
<evidence type="ECO:0000256" key="2">
    <source>
        <dbReference type="ARBA" id="ARBA00022730"/>
    </source>
</evidence>
<keyword evidence="2 7" id="KW-0699">rRNA-binding</keyword>
<evidence type="ECO:0000259" key="9">
    <source>
        <dbReference type="SMART" id="SM01390"/>
    </source>
</evidence>
<feature type="domain" description="Small ribosomal subunit protein uS4 N-terminal" evidence="9">
    <location>
        <begin position="3"/>
        <end position="91"/>
    </location>
</feature>
<reference evidence="10" key="1">
    <citation type="submission" date="2020-10" db="EMBL/GenBank/DDBJ databases">
        <authorList>
            <person name="Gilroy R."/>
        </authorList>
    </citation>
    <scope>NUCLEOTIDE SEQUENCE</scope>
    <source>
        <strain evidence="10">10669</strain>
    </source>
</reference>
<evidence type="ECO:0000256" key="5">
    <source>
        <dbReference type="ARBA" id="ARBA00023274"/>
    </source>
</evidence>
<dbReference type="SMART" id="SM01390">
    <property type="entry name" value="Ribosomal_S4"/>
    <property type="match status" value="1"/>
</dbReference>
<dbReference type="GO" id="GO:0042274">
    <property type="term" value="P:ribosomal small subunit biogenesis"/>
    <property type="evidence" value="ECO:0007669"/>
    <property type="project" value="TreeGrafter"/>
</dbReference>
<dbReference type="AlphaFoldDB" id="A0A9D1T0R0"/>
<keyword evidence="3 7" id="KW-0694">RNA-binding</keyword>
<dbReference type="InterPro" id="IPR002942">
    <property type="entry name" value="S4_RNA-bd"/>
</dbReference>
<evidence type="ECO:0000256" key="1">
    <source>
        <dbReference type="ARBA" id="ARBA00007465"/>
    </source>
</evidence>
<dbReference type="PANTHER" id="PTHR11831">
    <property type="entry name" value="30S 40S RIBOSOMAL PROTEIN"/>
    <property type="match status" value="1"/>
</dbReference>
<evidence type="ECO:0000313" key="11">
    <source>
        <dbReference type="Proteomes" id="UP000886812"/>
    </source>
</evidence>
<evidence type="ECO:0000259" key="8">
    <source>
        <dbReference type="SMART" id="SM00363"/>
    </source>
</evidence>
<evidence type="ECO:0000313" key="10">
    <source>
        <dbReference type="EMBL" id="HIV03669.1"/>
    </source>
</evidence>
<dbReference type="Pfam" id="PF00163">
    <property type="entry name" value="Ribosomal_S4"/>
    <property type="match status" value="1"/>
</dbReference>
<evidence type="ECO:0000256" key="6">
    <source>
        <dbReference type="ARBA" id="ARBA00035254"/>
    </source>
</evidence>
<dbReference type="CDD" id="cd00165">
    <property type="entry name" value="S4"/>
    <property type="match status" value="1"/>
</dbReference>
<proteinExistence type="inferred from homology"/>
<dbReference type="NCBIfam" id="TIGR01017">
    <property type="entry name" value="rpsD_bact"/>
    <property type="match status" value="1"/>
</dbReference>
<gene>
    <name evidence="7 10" type="primary">rpsD</name>
    <name evidence="10" type="ORF">IAC75_00760</name>
</gene>
<comment type="subunit">
    <text evidence="7">Part of the 30S ribosomal subunit. Contacts protein S5. The interaction surface between S4 and S5 is involved in control of translational fidelity.</text>
</comment>
<evidence type="ECO:0000256" key="3">
    <source>
        <dbReference type="ARBA" id="ARBA00022884"/>
    </source>
</evidence>
<comment type="similarity">
    <text evidence="1 7">Belongs to the universal ribosomal protein uS4 family.</text>
</comment>
<comment type="function">
    <text evidence="7">One of the primary rRNA binding proteins, it binds directly to 16S rRNA where it nucleates assembly of the body of the 30S subunit.</text>
</comment>
<keyword evidence="5 7" id="KW-0687">Ribonucleoprotein</keyword>
<evidence type="ECO:0000256" key="4">
    <source>
        <dbReference type="ARBA" id="ARBA00022980"/>
    </source>
</evidence>
<dbReference type="Proteomes" id="UP000886812">
    <property type="component" value="Unassembled WGS sequence"/>
</dbReference>
<sequence>MSRYTGPTSKINRRFGQNILPTCKAEERKPYPPGVHGPTLRRKTTEYGTGLNEKQKLRFMYGLSEKQFRLTFARAKRMGGVVGENFLTLLETRLDSVVYLLGFANTRRAARQLVGHGHICVNGHKVDIPSYACSVGDKIEIRNRTSSKQLATRGLEENQFRPVPAWITLPAGTFEGTIDRKPTREEMPQDINVQLIVEFYSR</sequence>
<dbReference type="InterPro" id="IPR036986">
    <property type="entry name" value="S4_RNA-bd_sf"/>
</dbReference>
<reference evidence="10" key="2">
    <citation type="journal article" date="2021" name="PeerJ">
        <title>Extensive microbial diversity within the chicken gut microbiome revealed by metagenomics and culture.</title>
        <authorList>
            <person name="Gilroy R."/>
            <person name="Ravi A."/>
            <person name="Getino M."/>
            <person name="Pursley I."/>
            <person name="Horton D.L."/>
            <person name="Alikhan N.F."/>
            <person name="Baker D."/>
            <person name="Gharbi K."/>
            <person name="Hall N."/>
            <person name="Watson M."/>
            <person name="Adriaenssens E.M."/>
            <person name="Foster-Nyarko E."/>
            <person name="Jarju S."/>
            <person name="Secka A."/>
            <person name="Antonio M."/>
            <person name="Oren A."/>
            <person name="Chaudhuri R.R."/>
            <person name="La Ragione R."/>
            <person name="Hildebrand F."/>
            <person name="Pallen M.J."/>
        </authorList>
    </citation>
    <scope>NUCLEOTIDE SEQUENCE</scope>
    <source>
        <strain evidence="10">10669</strain>
    </source>
</reference>
<dbReference type="NCBIfam" id="NF003717">
    <property type="entry name" value="PRK05327.1"/>
    <property type="match status" value="1"/>
</dbReference>
<dbReference type="PANTHER" id="PTHR11831:SF4">
    <property type="entry name" value="SMALL RIBOSOMAL SUBUNIT PROTEIN US4M"/>
    <property type="match status" value="1"/>
</dbReference>
<dbReference type="HAMAP" id="MF_01306_B">
    <property type="entry name" value="Ribosomal_uS4_B"/>
    <property type="match status" value="1"/>
</dbReference>
<dbReference type="GO" id="GO:0003735">
    <property type="term" value="F:structural constituent of ribosome"/>
    <property type="evidence" value="ECO:0007669"/>
    <property type="project" value="InterPro"/>
</dbReference>
<dbReference type="InterPro" id="IPR001912">
    <property type="entry name" value="Ribosomal_uS4_N"/>
</dbReference>
<dbReference type="Pfam" id="PF01479">
    <property type="entry name" value="S4"/>
    <property type="match status" value="1"/>
</dbReference>
<dbReference type="SUPFAM" id="SSF55174">
    <property type="entry name" value="Alpha-L RNA-binding motif"/>
    <property type="match status" value="1"/>
</dbReference>
<keyword evidence="4 7" id="KW-0689">Ribosomal protein</keyword>
<dbReference type="EMBL" id="DVOG01000019">
    <property type="protein sequence ID" value="HIV03669.1"/>
    <property type="molecule type" value="Genomic_DNA"/>
</dbReference>
<dbReference type="SMART" id="SM00363">
    <property type="entry name" value="S4"/>
    <property type="match status" value="1"/>
</dbReference>
<dbReference type="GO" id="GO:0006412">
    <property type="term" value="P:translation"/>
    <property type="evidence" value="ECO:0007669"/>
    <property type="project" value="UniProtKB-UniRule"/>
</dbReference>
<feature type="domain" description="RNA-binding S4" evidence="8">
    <location>
        <begin position="92"/>
        <end position="150"/>
    </location>
</feature>